<evidence type="ECO:0000313" key="1">
    <source>
        <dbReference type="EMBL" id="KAF1979071.1"/>
    </source>
</evidence>
<proteinExistence type="predicted"/>
<dbReference type="AlphaFoldDB" id="A0A6A5VP62"/>
<evidence type="ECO:0000313" key="2">
    <source>
        <dbReference type="Proteomes" id="UP000800036"/>
    </source>
</evidence>
<dbReference type="OrthoDB" id="5403729at2759"/>
<keyword evidence="2" id="KW-1185">Reference proteome</keyword>
<dbReference type="InterPro" id="IPR009991">
    <property type="entry name" value="DCTN3"/>
</dbReference>
<dbReference type="EMBL" id="ML976659">
    <property type="protein sequence ID" value="KAF1979071.1"/>
    <property type="molecule type" value="Genomic_DNA"/>
</dbReference>
<gene>
    <name evidence="1" type="ORF">BU23DRAFT_448632</name>
</gene>
<organism evidence="1 2">
    <name type="scientific">Bimuria novae-zelandiae CBS 107.79</name>
    <dbReference type="NCBI Taxonomy" id="1447943"/>
    <lineage>
        <taxon>Eukaryota</taxon>
        <taxon>Fungi</taxon>
        <taxon>Dikarya</taxon>
        <taxon>Ascomycota</taxon>
        <taxon>Pezizomycotina</taxon>
        <taxon>Dothideomycetes</taxon>
        <taxon>Pleosporomycetidae</taxon>
        <taxon>Pleosporales</taxon>
        <taxon>Massarineae</taxon>
        <taxon>Didymosphaeriaceae</taxon>
        <taxon>Bimuria</taxon>
    </lineage>
</organism>
<accession>A0A6A5VP62</accession>
<dbReference type="GO" id="GO:0061640">
    <property type="term" value="P:cytoskeleton-dependent cytokinesis"/>
    <property type="evidence" value="ECO:0007669"/>
    <property type="project" value="InterPro"/>
</dbReference>
<dbReference type="Pfam" id="PF07426">
    <property type="entry name" value="Dynactin_p22"/>
    <property type="match status" value="1"/>
</dbReference>
<dbReference type="GO" id="GO:0005869">
    <property type="term" value="C:dynactin complex"/>
    <property type="evidence" value="ECO:0007669"/>
    <property type="project" value="InterPro"/>
</dbReference>
<protein>
    <submittedName>
        <fullName evidence="1">Uncharacterized protein</fullName>
    </submittedName>
</protein>
<sequence length="203" mass="23170">MDEYEEAVLFTFALLESRLGRLEYVLGSKKNHTEEKAKTVPERIHRIEKSLQELSTKTALLDDAQQLVSKHKDLLNPPQDSQDAGLTTEQKAVVVVERAPQFATTASQLKTLDDQQLPSTDGFIKLAKLLPRIAEAEDGHLQQALEISLLRKRTGLLVQRVKQVQFLGAARCWTEWQGRLQDVQKSVARIEFRKRQEEEEDEP</sequence>
<reference evidence="1" key="1">
    <citation type="journal article" date="2020" name="Stud. Mycol.">
        <title>101 Dothideomycetes genomes: a test case for predicting lifestyles and emergence of pathogens.</title>
        <authorList>
            <person name="Haridas S."/>
            <person name="Albert R."/>
            <person name="Binder M."/>
            <person name="Bloem J."/>
            <person name="Labutti K."/>
            <person name="Salamov A."/>
            <person name="Andreopoulos B."/>
            <person name="Baker S."/>
            <person name="Barry K."/>
            <person name="Bills G."/>
            <person name="Bluhm B."/>
            <person name="Cannon C."/>
            <person name="Castanera R."/>
            <person name="Culley D."/>
            <person name="Daum C."/>
            <person name="Ezra D."/>
            <person name="Gonzalez J."/>
            <person name="Henrissat B."/>
            <person name="Kuo A."/>
            <person name="Liang C."/>
            <person name="Lipzen A."/>
            <person name="Lutzoni F."/>
            <person name="Magnuson J."/>
            <person name="Mondo S."/>
            <person name="Nolan M."/>
            <person name="Ohm R."/>
            <person name="Pangilinan J."/>
            <person name="Park H.-J."/>
            <person name="Ramirez L."/>
            <person name="Alfaro M."/>
            <person name="Sun H."/>
            <person name="Tritt A."/>
            <person name="Yoshinaga Y."/>
            <person name="Zwiers L.-H."/>
            <person name="Turgeon B."/>
            <person name="Goodwin S."/>
            <person name="Spatafora J."/>
            <person name="Crous P."/>
            <person name="Grigoriev I."/>
        </authorList>
    </citation>
    <scope>NUCLEOTIDE SEQUENCE</scope>
    <source>
        <strain evidence="1">CBS 107.79</strain>
    </source>
</reference>
<dbReference type="Proteomes" id="UP000800036">
    <property type="component" value="Unassembled WGS sequence"/>
</dbReference>
<name>A0A6A5VP62_9PLEO</name>